<feature type="compositionally biased region" description="Pro residues" evidence="12">
    <location>
        <begin position="491"/>
        <end position="509"/>
    </location>
</feature>
<comment type="catalytic activity">
    <reaction evidence="10">
        <text>[protein]-C-terminal L-amino acid-glycyl-phosphatidylethanolamide + H2O = [protein]-C-terminal L-amino acid-glycine + a 1,2-diacyl-sn-glycero-3-phosphoethanolamine</text>
        <dbReference type="Rhea" id="RHEA:67548"/>
        <dbReference type="Rhea" id="RHEA-COMP:17323"/>
        <dbReference type="Rhea" id="RHEA-COMP:17324"/>
        <dbReference type="ChEBI" id="CHEBI:15377"/>
        <dbReference type="ChEBI" id="CHEBI:64612"/>
        <dbReference type="ChEBI" id="CHEBI:172940"/>
        <dbReference type="ChEBI" id="CHEBI:172941"/>
    </reaction>
    <physiologicalReaction direction="left-to-right" evidence="10">
        <dbReference type="Rhea" id="RHEA:67549"/>
    </physiologicalReaction>
</comment>
<dbReference type="GO" id="GO:0035973">
    <property type="term" value="P:aggrephagy"/>
    <property type="evidence" value="ECO:0007669"/>
    <property type="project" value="TreeGrafter"/>
</dbReference>
<feature type="compositionally biased region" description="Low complexity" evidence="12">
    <location>
        <begin position="471"/>
        <end position="490"/>
    </location>
</feature>
<feature type="compositionally biased region" description="Basic residues" evidence="12">
    <location>
        <begin position="459"/>
        <end position="468"/>
    </location>
</feature>
<dbReference type="HOGENOM" id="CLU_005225_0_0_1"/>
<feature type="region of interest" description="Disordered" evidence="12">
    <location>
        <begin position="1"/>
        <end position="117"/>
    </location>
</feature>
<dbReference type="FunCoup" id="D8QJK1">
    <property type="interactions" value="124"/>
</dbReference>
<feature type="compositionally biased region" description="Basic and acidic residues" evidence="12">
    <location>
        <begin position="443"/>
        <end position="455"/>
    </location>
</feature>
<dbReference type="GO" id="GO:0016485">
    <property type="term" value="P:protein processing"/>
    <property type="evidence" value="ECO:0007669"/>
    <property type="project" value="TreeGrafter"/>
</dbReference>
<feature type="compositionally biased region" description="Basic and acidic residues" evidence="12">
    <location>
        <begin position="637"/>
        <end position="646"/>
    </location>
</feature>
<dbReference type="GO" id="GO:0000045">
    <property type="term" value="P:autophagosome assembly"/>
    <property type="evidence" value="ECO:0007669"/>
    <property type="project" value="TreeGrafter"/>
</dbReference>
<evidence type="ECO:0000259" key="13">
    <source>
        <dbReference type="Pfam" id="PF03416"/>
    </source>
</evidence>
<feature type="domain" description="Peptidase C54 catalytic" evidence="13">
    <location>
        <begin position="513"/>
        <end position="576"/>
    </location>
</feature>
<evidence type="ECO:0000256" key="6">
    <source>
        <dbReference type="ARBA" id="ARBA00022801"/>
    </source>
</evidence>
<feature type="compositionally biased region" description="Low complexity" evidence="12">
    <location>
        <begin position="86"/>
        <end position="97"/>
    </location>
</feature>
<evidence type="ECO:0000256" key="12">
    <source>
        <dbReference type="SAM" id="MobiDB-lite"/>
    </source>
</evidence>
<feature type="compositionally biased region" description="Basic residues" evidence="12">
    <location>
        <begin position="760"/>
        <end position="769"/>
    </location>
</feature>
<keyword evidence="4 11" id="KW-0963">Cytoplasm</keyword>
<keyword evidence="15" id="KW-1185">Reference proteome</keyword>
<keyword evidence="5 11" id="KW-0645">Protease</keyword>
<dbReference type="GO" id="GO:0034727">
    <property type="term" value="P:piecemeal microautophagy of the nucleus"/>
    <property type="evidence" value="ECO:0007669"/>
    <property type="project" value="TreeGrafter"/>
</dbReference>
<evidence type="ECO:0000256" key="11">
    <source>
        <dbReference type="RuleBase" id="RU363115"/>
    </source>
</evidence>
<evidence type="ECO:0000256" key="10">
    <source>
        <dbReference type="ARBA" id="ARBA00029362"/>
    </source>
</evidence>
<dbReference type="GO" id="GO:0000423">
    <property type="term" value="P:mitophagy"/>
    <property type="evidence" value="ECO:0007669"/>
    <property type="project" value="TreeGrafter"/>
</dbReference>
<dbReference type="VEuPathDB" id="FungiDB:SCHCODRAFT_02555114"/>
<evidence type="ECO:0000313" key="14">
    <source>
        <dbReference type="EMBL" id="EFI92108.1"/>
    </source>
</evidence>
<dbReference type="InterPro" id="IPR005078">
    <property type="entry name" value="Peptidase_C54"/>
</dbReference>
<feature type="compositionally biased region" description="Low complexity" evidence="12">
    <location>
        <begin position="723"/>
        <end position="753"/>
    </location>
</feature>
<comment type="similarity">
    <text evidence="2 11">Belongs to the peptidase C54 family.</text>
</comment>
<dbReference type="PANTHER" id="PTHR22624:SF49">
    <property type="entry name" value="CYSTEINE PROTEASE"/>
    <property type="match status" value="1"/>
</dbReference>
<evidence type="ECO:0000256" key="1">
    <source>
        <dbReference type="ARBA" id="ARBA00004329"/>
    </source>
</evidence>
<dbReference type="EC" id="3.4.22.-" evidence="11"/>
<dbReference type="InterPro" id="IPR038765">
    <property type="entry name" value="Papain-like_cys_pep_sf"/>
</dbReference>
<keyword evidence="3" id="KW-0813">Transport</keyword>
<name>D8QJK1_SCHCM</name>
<dbReference type="GO" id="GO:0015031">
    <property type="term" value="P:protein transport"/>
    <property type="evidence" value="ECO:0007669"/>
    <property type="project" value="UniProtKB-KW"/>
</dbReference>
<dbReference type="STRING" id="578458.D8QJK1"/>
<evidence type="ECO:0000256" key="4">
    <source>
        <dbReference type="ARBA" id="ARBA00022490"/>
    </source>
</evidence>
<dbReference type="GO" id="GO:0005634">
    <property type="term" value="C:nucleus"/>
    <property type="evidence" value="ECO:0007669"/>
    <property type="project" value="UniProtKB-SubCell"/>
</dbReference>
<dbReference type="PANTHER" id="PTHR22624">
    <property type="entry name" value="CYSTEINE PROTEASE ATG4"/>
    <property type="match status" value="1"/>
</dbReference>
<dbReference type="InterPro" id="IPR046792">
    <property type="entry name" value="Peptidase_C54_cat"/>
</dbReference>
<dbReference type="Pfam" id="PF03416">
    <property type="entry name" value="Peptidase_C54"/>
    <property type="match status" value="2"/>
</dbReference>
<dbReference type="InParanoid" id="D8QJK1"/>
<protein>
    <recommendedName>
        <fullName evidence="11">Cysteine protease</fullName>
        <ecNumber evidence="11">3.4.22.-</ecNumber>
    </recommendedName>
</protein>
<comment type="subcellular location">
    <subcellularLocation>
        <location evidence="11">Nucleus</location>
    </subcellularLocation>
    <subcellularLocation>
        <location evidence="11">Cytoplasm</location>
    </subcellularLocation>
    <subcellularLocation>
        <location evidence="1">Preautophagosomal structure</location>
    </subcellularLocation>
</comment>
<evidence type="ECO:0000256" key="3">
    <source>
        <dbReference type="ARBA" id="ARBA00022448"/>
    </source>
</evidence>
<proteinExistence type="inferred from homology"/>
<gene>
    <name evidence="14" type="ORF">SCHCODRAFT_70973</name>
</gene>
<comment type="function">
    <text evidence="11">Required for selective autophagic degradation of the nucleus (nucleophagy) as well as for mitophagy which contributes to regulate mitochondrial quantity and quality by eliminating the mitochondria to a basal level to fulfill cellular energy requirements and preventing excess ROS production.</text>
</comment>
<feature type="region of interest" description="Disordered" evidence="12">
    <location>
        <begin position="612"/>
        <end position="803"/>
    </location>
</feature>
<dbReference type="GO" id="GO:0004197">
    <property type="term" value="F:cysteine-type endopeptidase activity"/>
    <property type="evidence" value="ECO:0007669"/>
    <property type="project" value="TreeGrafter"/>
</dbReference>
<accession>D8QJK1</accession>
<keyword evidence="11" id="KW-0539">Nucleus</keyword>
<reference evidence="14 15" key="1">
    <citation type="journal article" date="2010" name="Nat. Biotechnol.">
        <title>Genome sequence of the model mushroom Schizophyllum commune.</title>
        <authorList>
            <person name="Ohm R.A."/>
            <person name="de Jong J.F."/>
            <person name="Lugones L.G."/>
            <person name="Aerts A."/>
            <person name="Kothe E."/>
            <person name="Stajich J.E."/>
            <person name="de Vries R.P."/>
            <person name="Record E."/>
            <person name="Levasseur A."/>
            <person name="Baker S.E."/>
            <person name="Bartholomew K.A."/>
            <person name="Coutinho P.M."/>
            <person name="Erdmann S."/>
            <person name="Fowler T.J."/>
            <person name="Gathman A.C."/>
            <person name="Lombard V."/>
            <person name="Henrissat B."/>
            <person name="Knabe N."/>
            <person name="Kuees U."/>
            <person name="Lilly W.W."/>
            <person name="Lindquist E."/>
            <person name="Lucas S."/>
            <person name="Magnuson J.K."/>
            <person name="Piumi F."/>
            <person name="Raudaskoski M."/>
            <person name="Salamov A."/>
            <person name="Schmutz J."/>
            <person name="Schwarze F.W.M.R."/>
            <person name="vanKuyk P.A."/>
            <person name="Horton J.S."/>
            <person name="Grigoriev I.V."/>
            <person name="Woesten H.A.B."/>
        </authorList>
    </citation>
    <scope>NUCLEOTIDE SEQUENCE [LARGE SCALE GENOMIC DNA]</scope>
    <source>
        <strain evidence="15">H4-8 / FGSC 9210</strain>
    </source>
</reference>
<keyword evidence="7" id="KW-0788">Thiol protease</keyword>
<evidence type="ECO:0000256" key="9">
    <source>
        <dbReference type="ARBA" id="ARBA00023006"/>
    </source>
</evidence>
<feature type="region of interest" description="Disordered" evidence="12">
    <location>
        <begin position="404"/>
        <end position="509"/>
    </location>
</feature>
<feature type="domain" description="Peptidase C54 catalytic" evidence="13">
    <location>
        <begin position="155"/>
        <end position="408"/>
    </location>
</feature>
<dbReference type="SUPFAM" id="SSF54001">
    <property type="entry name" value="Cysteine proteinases"/>
    <property type="match status" value="2"/>
</dbReference>
<keyword evidence="8" id="KW-0653">Protein transport</keyword>
<feature type="region of interest" description="Disordered" evidence="12">
    <location>
        <begin position="829"/>
        <end position="858"/>
    </location>
</feature>
<dbReference type="AlphaFoldDB" id="D8QJK1"/>
<dbReference type="GO" id="GO:0000407">
    <property type="term" value="C:phagophore assembly site"/>
    <property type="evidence" value="ECO:0007669"/>
    <property type="project" value="UniProtKB-SubCell"/>
</dbReference>
<evidence type="ECO:0000256" key="7">
    <source>
        <dbReference type="ARBA" id="ARBA00022807"/>
    </source>
</evidence>
<feature type="compositionally biased region" description="Acidic residues" evidence="12">
    <location>
        <begin position="612"/>
        <end position="628"/>
    </location>
</feature>
<evidence type="ECO:0000256" key="5">
    <source>
        <dbReference type="ARBA" id="ARBA00022670"/>
    </source>
</evidence>
<keyword evidence="6 11" id="KW-0378">Hydrolase</keyword>
<keyword evidence="9" id="KW-0072">Autophagy</keyword>
<evidence type="ECO:0000256" key="2">
    <source>
        <dbReference type="ARBA" id="ARBA00010958"/>
    </source>
</evidence>
<evidence type="ECO:0000313" key="15">
    <source>
        <dbReference type="Proteomes" id="UP000007431"/>
    </source>
</evidence>
<organism evidence="15">
    <name type="scientific">Schizophyllum commune (strain H4-8 / FGSC 9210)</name>
    <name type="common">Split gill fungus</name>
    <dbReference type="NCBI Taxonomy" id="578458"/>
    <lineage>
        <taxon>Eukaryota</taxon>
        <taxon>Fungi</taxon>
        <taxon>Dikarya</taxon>
        <taxon>Basidiomycota</taxon>
        <taxon>Agaricomycotina</taxon>
        <taxon>Agaricomycetes</taxon>
        <taxon>Agaricomycetidae</taxon>
        <taxon>Agaricales</taxon>
        <taxon>Schizophyllaceae</taxon>
        <taxon>Schizophyllum</taxon>
    </lineage>
</organism>
<dbReference type="eggNOG" id="KOG2674">
    <property type="taxonomic scope" value="Eukaryota"/>
</dbReference>
<dbReference type="EMBL" id="GL377314">
    <property type="protein sequence ID" value="EFI92108.1"/>
    <property type="molecule type" value="Genomic_DNA"/>
</dbReference>
<dbReference type="GO" id="GO:0019786">
    <property type="term" value="F:protein-phosphatidylethanolamide deconjugating activity"/>
    <property type="evidence" value="ECO:0007669"/>
    <property type="project" value="InterPro"/>
</dbReference>
<dbReference type="Proteomes" id="UP000007431">
    <property type="component" value="Unassembled WGS sequence"/>
</dbReference>
<sequence>MGIQHPGFPPVEGLAPISDFGERPSDLAARPPNSRTTSSDRLSPVEAQFKQPPASPKEKEKRSSIIRSATKRRSPTISGAIGGTGSPPSSFHAPASPTRGSILGISPSAHASTPSLQPSASASSVVLAGGIALSVDPTLSPTSIEAIAAASGWPQEFFSDFASRLWLTYRSGFAPIRDMALEELEPVRGGALSTLTSALTGRRGLTSDAGWGCMLRTGQSLLANALVVAWMGRGALALYIHLISLFLDSPSPSAPFSVHRMALAGRALGKDVGQWFGPSTAAGAIKALVNAYPDAGLGVAIAEDGVVYQTQRRQKEREREWGDQPVLVLLGIRLGLDGVNPIYYDTIKQLYTFPQSLGIAGGRPSSSYYFVGAQAGDLFYLDPHHARPTVPLREVGEVKISATPPATQTAEAVDSQDALAPPKEGLTRSATTADKKRSKKEKRLSFDTDVEKSDAGGKVSKHKRRHSQHLAAALANASAASSASSTSFPDEPTPVAAPLPPPFIPREPVDVPLPPHSTAPTLPPALAAHYLAGYTAAETRTFHCERVRKMPMSGLDPSMLIGFLCKDRADWEDWRTRVSKLPKAIFAVQDEPPNWMPSDVESMSDELIYDDDESEMTDEEGEGAEFEGEAATNPVKPKIDARRLSEDLPLDDNDNDSEATSTSRTEDEDNVDPVTPGPHDTRFAIPEPQGRAKDICDDMTIDDLGGPGDIADDWVEPSPPPTRHSSTTSPSQSSPPVASPPSIASAPSSASSSSPPPLLAKKKTKRKDKSKAVPVPRVTIPSDSAPVAFPRSDAKGEEDDWAENDEVYYSARDNERSDDAFVNVHVKPKERRMHTARARDGGRTQSGGVRGIMTESSS</sequence>
<feature type="compositionally biased region" description="Acidic residues" evidence="12">
    <location>
        <begin position="648"/>
        <end position="657"/>
    </location>
</feature>
<evidence type="ECO:0000256" key="8">
    <source>
        <dbReference type="ARBA" id="ARBA00022927"/>
    </source>
</evidence>